<evidence type="ECO:0000313" key="1">
    <source>
        <dbReference type="EMBL" id="KAK8971507.1"/>
    </source>
</evidence>
<dbReference type="EMBL" id="JBBWWR010000001">
    <property type="protein sequence ID" value="KAK8971507.1"/>
    <property type="molecule type" value="Genomic_DNA"/>
</dbReference>
<gene>
    <name evidence="1" type="ORF">KSP40_PGU002652</name>
</gene>
<keyword evidence="2" id="KW-1185">Reference proteome</keyword>
<protein>
    <submittedName>
        <fullName evidence="1">Uncharacterized protein</fullName>
    </submittedName>
</protein>
<reference evidence="1 2" key="1">
    <citation type="journal article" date="2022" name="Nat. Plants">
        <title>Genomes of leafy and leafless Platanthera orchids illuminate the evolution of mycoheterotrophy.</title>
        <authorList>
            <person name="Li M.H."/>
            <person name="Liu K.W."/>
            <person name="Li Z."/>
            <person name="Lu H.C."/>
            <person name="Ye Q.L."/>
            <person name="Zhang D."/>
            <person name="Wang J.Y."/>
            <person name="Li Y.F."/>
            <person name="Zhong Z.M."/>
            <person name="Liu X."/>
            <person name="Yu X."/>
            <person name="Liu D.K."/>
            <person name="Tu X.D."/>
            <person name="Liu B."/>
            <person name="Hao Y."/>
            <person name="Liao X.Y."/>
            <person name="Jiang Y.T."/>
            <person name="Sun W.H."/>
            <person name="Chen J."/>
            <person name="Chen Y.Q."/>
            <person name="Ai Y."/>
            <person name="Zhai J.W."/>
            <person name="Wu S.S."/>
            <person name="Zhou Z."/>
            <person name="Hsiao Y.Y."/>
            <person name="Wu W.L."/>
            <person name="Chen Y.Y."/>
            <person name="Lin Y.F."/>
            <person name="Hsu J.L."/>
            <person name="Li C.Y."/>
            <person name="Wang Z.W."/>
            <person name="Zhao X."/>
            <person name="Zhong W.Y."/>
            <person name="Ma X.K."/>
            <person name="Ma L."/>
            <person name="Huang J."/>
            <person name="Chen G.Z."/>
            <person name="Huang M.Z."/>
            <person name="Huang L."/>
            <person name="Peng D.H."/>
            <person name="Luo Y.B."/>
            <person name="Zou S.Q."/>
            <person name="Chen S.P."/>
            <person name="Lan S."/>
            <person name="Tsai W.C."/>
            <person name="Van de Peer Y."/>
            <person name="Liu Z.J."/>
        </authorList>
    </citation>
    <scope>NUCLEOTIDE SEQUENCE [LARGE SCALE GENOMIC DNA]</scope>
    <source>
        <strain evidence="1">Lor288</strain>
    </source>
</reference>
<proteinExistence type="predicted"/>
<sequence>MMVMRCILATPRALDDWNRTNIFSLNFKSGEKWCKLIIDSESCMNVFLKIRCPECY</sequence>
<dbReference type="Proteomes" id="UP001412067">
    <property type="component" value="Unassembled WGS sequence"/>
</dbReference>
<organism evidence="1 2">
    <name type="scientific">Platanthera guangdongensis</name>
    <dbReference type="NCBI Taxonomy" id="2320717"/>
    <lineage>
        <taxon>Eukaryota</taxon>
        <taxon>Viridiplantae</taxon>
        <taxon>Streptophyta</taxon>
        <taxon>Embryophyta</taxon>
        <taxon>Tracheophyta</taxon>
        <taxon>Spermatophyta</taxon>
        <taxon>Magnoliopsida</taxon>
        <taxon>Liliopsida</taxon>
        <taxon>Asparagales</taxon>
        <taxon>Orchidaceae</taxon>
        <taxon>Orchidoideae</taxon>
        <taxon>Orchideae</taxon>
        <taxon>Orchidinae</taxon>
        <taxon>Platanthera</taxon>
    </lineage>
</organism>
<name>A0ABR2N5W5_9ASPA</name>
<comment type="caution">
    <text evidence="1">The sequence shown here is derived from an EMBL/GenBank/DDBJ whole genome shotgun (WGS) entry which is preliminary data.</text>
</comment>
<evidence type="ECO:0000313" key="2">
    <source>
        <dbReference type="Proteomes" id="UP001412067"/>
    </source>
</evidence>
<accession>A0ABR2N5W5</accession>